<keyword evidence="1" id="KW-0812">Transmembrane</keyword>
<gene>
    <name evidence="3" type="ORF">PSEWESI4_03524</name>
</gene>
<proteinExistence type="predicted"/>
<feature type="transmembrane region" description="Helical" evidence="1">
    <location>
        <begin position="88"/>
        <end position="109"/>
    </location>
</feature>
<sequence>MTVFAALYALHLLAALVWVGGMFFAWTILRPAAVATLEAPERLRLWADVFRRFFVWVWGAVVLLPISGTGMLHMNFSGFDNAPRYVQIMIGLFIAMLALFMRVQALLLPELRRAIDANDWPAGGAVLGRIRRVVGFNLLIGMLLVTVTAIRPSF</sequence>
<dbReference type="RefSeq" id="WP_187672533.1">
    <property type="nucleotide sequence ID" value="NZ_CAJFCI010000071.1"/>
</dbReference>
<dbReference type="Pfam" id="PF05425">
    <property type="entry name" value="CopD"/>
    <property type="match status" value="1"/>
</dbReference>
<feature type="transmembrane region" description="Helical" evidence="1">
    <location>
        <begin position="49"/>
        <end position="68"/>
    </location>
</feature>
<protein>
    <recommendedName>
        <fullName evidence="2">Copper resistance protein D domain-containing protein</fullName>
    </recommendedName>
</protein>
<organism evidence="3 4">
    <name type="scientific">Zestomonas carbonaria</name>
    <dbReference type="NCBI Taxonomy" id="2762745"/>
    <lineage>
        <taxon>Bacteria</taxon>
        <taxon>Pseudomonadati</taxon>
        <taxon>Pseudomonadota</taxon>
        <taxon>Gammaproteobacteria</taxon>
        <taxon>Pseudomonadales</taxon>
        <taxon>Pseudomonadaceae</taxon>
        <taxon>Zestomonas</taxon>
    </lineage>
</organism>
<reference evidence="3 4" key="1">
    <citation type="submission" date="2020-08" db="EMBL/GenBank/DDBJ databases">
        <authorList>
            <person name="Criscuolo A."/>
        </authorList>
    </citation>
    <scope>NUCLEOTIDE SEQUENCE [LARGE SCALE GENOMIC DNA]</scope>
    <source>
        <strain evidence="3">CIP111764</strain>
    </source>
</reference>
<evidence type="ECO:0000313" key="4">
    <source>
        <dbReference type="Proteomes" id="UP000583387"/>
    </source>
</evidence>
<feature type="transmembrane region" description="Helical" evidence="1">
    <location>
        <begin position="6"/>
        <end position="29"/>
    </location>
</feature>
<keyword evidence="4" id="KW-1185">Reference proteome</keyword>
<evidence type="ECO:0000256" key="1">
    <source>
        <dbReference type="SAM" id="Phobius"/>
    </source>
</evidence>
<dbReference type="Proteomes" id="UP000583387">
    <property type="component" value="Unassembled WGS sequence"/>
</dbReference>
<comment type="caution">
    <text evidence="3">The sequence shown here is derived from an EMBL/GenBank/DDBJ whole genome shotgun (WGS) entry which is preliminary data.</text>
</comment>
<feature type="transmembrane region" description="Helical" evidence="1">
    <location>
        <begin position="130"/>
        <end position="150"/>
    </location>
</feature>
<dbReference type="EMBL" id="CAJFCI010000071">
    <property type="protein sequence ID" value="CAD5109228.1"/>
    <property type="molecule type" value="Genomic_DNA"/>
</dbReference>
<feature type="domain" description="Copper resistance protein D" evidence="2">
    <location>
        <begin position="48"/>
        <end position="150"/>
    </location>
</feature>
<name>A0A7U7ER02_9GAMM</name>
<accession>A0A7U7ER02</accession>
<dbReference type="GO" id="GO:0016020">
    <property type="term" value="C:membrane"/>
    <property type="evidence" value="ECO:0007669"/>
    <property type="project" value="InterPro"/>
</dbReference>
<keyword evidence="1" id="KW-0472">Membrane</keyword>
<evidence type="ECO:0000313" key="3">
    <source>
        <dbReference type="EMBL" id="CAD5109228.1"/>
    </source>
</evidence>
<evidence type="ECO:0000259" key="2">
    <source>
        <dbReference type="Pfam" id="PF05425"/>
    </source>
</evidence>
<keyword evidence="1" id="KW-1133">Transmembrane helix</keyword>
<dbReference type="AlphaFoldDB" id="A0A7U7ER02"/>
<dbReference type="InterPro" id="IPR008457">
    <property type="entry name" value="Cu-R_CopD_dom"/>
</dbReference>